<evidence type="ECO:0000313" key="2">
    <source>
        <dbReference type="Proteomes" id="UP000245699"/>
    </source>
</evidence>
<sequence length="148" mass="16736">MGVQKNNLEIEFSDNNNDIWADDQDDFESERRVAEARLDVGKQQTTQEGFDVGLRLSMHKYQEIGSRIGTLSALKEIKQKIGDSSFEVEIDTILSTLQQIAGVDALNPIDYINVSNSNQQTENEKLSLTEYAQNILVKADELIETLRK</sequence>
<dbReference type="Proteomes" id="UP000245699">
    <property type="component" value="Unassembled WGS sequence"/>
</dbReference>
<comment type="caution">
    <text evidence="1">The sequence shown here is derived from an EMBL/GenBank/DDBJ whole genome shotgun (WGS) entry which is preliminary data.</text>
</comment>
<dbReference type="AlphaFoldDB" id="A0A2T9Y2E5"/>
<name>A0A2T9Y2E5_9FUNG</name>
<evidence type="ECO:0000313" key="1">
    <source>
        <dbReference type="EMBL" id="PVU86483.1"/>
    </source>
</evidence>
<gene>
    <name evidence="1" type="ORF">BB559_006500</name>
</gene>
<reference evidence="1 2" key="1">
    <citation type="journal article" date="2018" name="MBio">
        <title>Comparative Genomics Reveals the Core Gene Toolbox for the Fungus-Insect Symbiosis.</title>
        <authorList>
            <person name="Wang Y."/>
            <person name="Stata M."/>
            <person name="Wang W."/>
            <person name="Stajich J.E."/>
            <person name="White M.M."/>
            <person name="Moncalvo J.M."/>
        </authorList>
    </citation>
    <scope>NUCLEOTIDE SEQUENCE [LARGE SCALE GENOMIC DNA]</scope>
    <source>
        <strain evidence="1 2">AUS-77-4</strain>
    </source>
</reference>
<dbReference type="OrthoDB" id="20086at2759"/>
<proteinExistence type="predicted"/>
<keyword evidence="2" id="KW-1185">Reference proteome</keyword>
<accession>A0A2T9Y2E5</accession>
<organism evidence="1 2">
    <name type="scientific">Furculomyces boomerangus</name>
    <dbReference type="NCBI Taxonomy" id="61424"/>
    <lineage>
        <taxon>Eukaryota</taxon>
        <taxon>Fungi</taxon>
        <taxon>Fungi incertae sedis</taxon>
        <taxon>Zoopagomycota</taxon>
        <taxon>Kickxellomycotina</taxon>
        <taxon>Harpellomycetes</taxon>
        <taxon>Harpellales</taxon>
        <taxon>Harpellaceae</taxon>
        <taxon>Furculomyces</taxon>
    </lineage>
</organism>
<protein>
    <submittedName>
        <fullName evidence="1">Uncharacterized protein</fullName>
    </submittedName>
</protein>
<dbReference type="EMBL" id="MBFT01000905">
    <property type="protein sequence ID" value="PVU86483.1"/>
    <property type="molecule type" value="Genomic_DNA"/>
</dbReference>